<comment type="caution">
    <text evidence="1">The sequence shown here is derived from an EMBL/GenBank/DDBJ whole genome shotgun (WGS) entry which is preliminary data.</text>
</comment>
<dbReference type="EMBL" id="ANJA01002461">
    <property type="protein sequence ID" value="ETO69909.1"/>
    <property type="molecule type" value="Genomic_DNA"/>
</dbReference>
<dbReference type="Proteomes" id="UP000028582">
    <property type="component" value="Unassembled WGS sequence"/>
</dbReference>
<organism evidence="1 2">
    <name type="scientific">Phytophthora nicotianae P1976</name>
    <dbReference type="NCBI Taxonomy" id="1317066"/>
    <lineage>
        <taxon>Eukaryota</taxon>
        <taxon>Sar</taxon>
        <taxon>Stramenopiles</taxon>
        <taxon>Oomycota</taxon>
        <taxon>Peronosporomycetes</taxon>
        <taxon>Peronosporales</taxon>
        <taxon>Peronosporaceae</taxon>
        <taxon>Phytophthora</taxon>
    </lineage>
</organism>
<reference evidence="1 2" key="1">
    <citation type="submission" date="2013-11" db="EMBL/GenBank/DDBJ databases">
        <title>The Genome Sequence of Phytophthora parasitica P1976.</title>
        <authorList>
            <consortium name="The Broad Institute Genomics Platform"/>
            <person name="Russ C."/>
            <person name="Tyler B."/>
            <person name="Panabieres F."/>
            <person name="Shan W."/>
            <person name="Tripathy S."/>
            <person name="Grunwald N."/>
            <person name="Machado M."/>
            <person name="Johnson C.S."/>
            <person name="Walker B."/>
            <person name="Young S."/>
            <person name="Zeng Q."/>
            <person name="Gargeya S."/>
            <person name="Fitzgerald M."/>
            <person name="Haas B."/>
            <person name="Abouelleil A."/>
            <person name="Allen A.W."/>
            <person name="Alvarado L."/>
            <person name="Arachchi H.M."/>
            <person name="Berlin A.M."/>
            <person name="Chapman S.B."/>
            <person name="Gainer-Dewar J."/>
            <person name="Goldberg J."/>
            <person name="Griggs A."/>
            <person name="Gujja S."/>
            <person name="Hansen M."/>
            <person name="Howarth C."/>
            <person name="Imamovic A."/>
            <person name="Ireland A."/>
            <person name="Larimer J."/>
            <person name="McCowan C."/>
            <person name="Murphy C."/>
            <person name="Pearson M."/>
            <person name="Poon T.W."/>
            <person name="Priest M."/>
            <person name="Roberts A."/>
            <person name="Saif S."/>
            <person name="Shea T."/>
            <person name="Sisk P."/>
            <person name="Sykes S."/>
            <person name="Wortman J."/>
            <person name="Nusbaum C."/>
            <person name="Birren B."/>
        </authorList>
    </citation>
    <scope>NUCLEOTIDE SEQUENCE [LARGE SCALE GENOMIC DNA]</scope>
    <source>
        <strain evidence="1 2">P1976</strain>
    </source>
</reference>
<name>A0A080ZTE8_PHYNI</name>
<evidence type="ECO:0008006" key="3">
    <source>
        <dbReference type="Google" id="ProtNLM"/>
    </source>
</evidence>
<dbReference type="AlphaFoldDB" id="A0A080ZTE8"/>
<protein>
    <recommendedName>
        <fullName evidence="3">START domain-containing protein</fullName>
    </recommendedName>
</protein>
<evidence type="ECO:0000313" key="1">
    <source>
        <dbReference type="EMBL" id="ETO69909.1"/>
    </source>
</evidence>
<accession>A0A080ZTE8</accession>
<gene>
    <name evidence="1" type="ORF">F444_13570</name>
</gene>
<feature type="non-terminal residue" evidence="1">
    <location>
        <position position="1"/>
    </location>
</feature>
<proteinExistence type="predicted"/>
<evidence type="ECO:0000313" key="2">
    <source>
        <dbReference type="Proteomes" id="UP000028582"/>
    </source>
</evidence>
<sequence length="456" mass="51804">REKPSQCHIHVIHKNSVMATDLEFLDAVSAFLETEAHAVVSTPRTSFGGRFQQSQRGETAPTWAVVSPTEVPVDNDKNDTCEIEKSPCKANKRRNEALDERRKKYRLKSKNERADLRQKAGELARKIQEMIDAREGRNTTARTDLVLSKSFWKDIAMEQKQQRLRSEAEHQTLLRIVNAQSVYIESIRMASCAPSRSLSLGGHDGIDDHKWLRLKSSVSSLYTTYLQEVDGGYTRIDQILQDSEVGSLSVGMFDSSYRYKPSGELQFFQHRYRVLQPFSLDETCRVMWDLATITNRQTDREGYNAVSDPDNTVAVRFRVQKRLSNGSTVSIMRHVVSRRFIKSNRVAIVWKIFSEGEGIFSGMDMDETGMISIRPLNDGPRSGTVLEFCTRLIPVSFLTTNSNDRAVKAFQQMMEDSISEDTRDITDQLGKRLQANYAATSSIEKLTSSLNNIYAD</sequence>
<dbReference type="OrthoDB" id="127684at2759"/>